<evidence type="ECO:0000313" key="2">
    <source>
        <dbReference type="Proteomes" id="UP000003561"/>
    </source>
</evidence>
<dbReference type="AlphaFoldDB" id="C0FSY0"/>
<proteinExistence type="predicted"/>
<evidence type="ECO:0000313" key="1">
    <source>
        <dbReference type="EMBL" id="EEG94209.1"/>
    </source>
</evidence>
<dbReference type="EMBL" id="ACFY01000084">
    <property type="protein sequence ID" value="EEG94209.1"/>
    <property type="molecule type" value="Genomic_DNA"/>
</dbReference>
<sequence length="58" mass="6865">MRIFQPGNLPIVWYREMNSQITSNWSYCLEGFLTKSLIFIDFLLRSGHLTGVFYCLFP</sequence>
<name>C0FSY0_9FIRM</name>
<reference evidence="1 2" key="2">
    <citation type="submission" date="2009-03" db="EMBL/GenBank/DDBJ databases">
        <title>Draft genome sequence of Roseburia inulinivorans (DSM 16841).</title>
        <authorList>
            <person name="Sudarsanam P."/>
            <person name="Ley R."/>
            <person name="Guruge J."/>
            <person name="Turnbaugh P.J."/>
            <person name="Mahowald M."/>
            <person name="Liep D."/>
            <person name="Gordon J."/>
        </authorList>
    </citation>
    <scope>NUCLEOTIDE SEQUENCE [LARGE SCALE GENOMIC DNA]</scope>
    <source>
        <strain evidence="1 2">DSM 16841</strain>
    </source>
</reference>
<accession>C0FSY0</accession>
<protein>
    <submittedName>
        <fullName evidence="1">Uncharacterized protein</fullName>
    </submittedName>
</protein>
<gene>
    <name evidence="1" type="ORF">ROSEINA2194_01847</name>
</gene>
<reference evidence="1 2" key="1">
    <citation type="submission" date="2009-02" db="EMBL/GenBank/DDBJ databases">
        <authorList>
            <person name="Fulton L."/>
            <person name="Clifton S."/>
            <person name="Fulton B."/>
            <person name="Xu J."/>
            <person name="Minx P."/>
            <person name="Pepin K.H."/>
            <person name="Johnson M."/>
            <person name="Bhonagiri V."/>
            <person name="Nash W.E."/>
            <person name="Mardis E.R."/>
            <person name="Wilson R.K."/>
        </authorList>
    </citation>
    <scope>NUCLEOTIDE SEQUENCE [LARGE SCALE GENOMIC DNA]</scope>
    <source>
        <strain evidence="1 2">DSM 16841</strain>
    </source>
</reference>
<organism evidence="1 2">
    <name type="scientific">Roseburia inulinivorans DSM 16841</name>
    <dbReference type="NCBI Taxonomy" id="622312"/>
    <lineage>
        <taxon>Bacteria</taxon>
        <taxon>Bacillati</taxon>
        <taxon>Bacillota</taxon>
        <taxon>Clostridia</taxon>
        <taxon>Lachnospirales</taxon>
        <taxon>Lachnospiraceae</taxon>
        <taxon>Roseburia</taxon>
    </lineage>
</organism>
<comment type="caution">
    <text evidence="1">The sequence shown here is derived from an EMBL/GenBank/DDBJ whole genome shotgun (WGS) entry which is preliminary data.</text>
</comment>
<dbReference type="Proteomes" id="UP000003561">
    <property type="component" value="Unassembled WGS sequence"/>
</dbReference>